<evidence type="ECO:0000259" key="10">
    <source>
        <dbReference type="PROSITE" id="PS51330"/>
    </source>
</evidence>
<evidence type="ECO:0000256" key="5">
    <source>
        <dbReference type="ARBA" id="ARBA00022857"/>
    </source>
</evidence>
<dbReference type="GO" id="GO:0070401">
    <property type="term" value="F:NADP+ binding"/>
    <property type="evidence" value="ECO:0007669"/>
    <property type="project" value="UniProtKB-ARBA"/>
</dbReference>
<protein>
    <recommendedName>
        <fullName evidence="3 8">Dihydrofolate reductase</fullName>
        <ecNumber evidence="3 8">1.5.1.3</ecNumber>
    </recommendedName>
</protein>
<evidence type="ECO:0000313" key="11">
    <source>
        <dbReference type="EMBL" id="GFZ76405.1"/>
    </source>
</evidence>
<keyword evidence="12" id="KW-1185">Reference proteome</keyword>
<evidence type="ECO:0000256" key="7">
    <source>
        <dbReference type="ARBA" id="ARBA00025067"/>
    </source>
</evidence>
<gene>
    <name evidence="11" type="primary">folA</name>
    <name evidence="11" type="ORF">GCM10010978_17660</name>
</gene>
<dbReference type="GO" id="GO:0046655">
    <property type="term" value="P:folic acid metabolic process"/>
    <property type="evidence" value="ECO:0007669"/>
    <property type="project" value="TreeGrafter"/>
</dbReference>
<evidence type="ECO:0000256" key="8">
    <source>
        <dbReference type="PIRNR" id="PIRNR000194"/>
    </source>
</evidence>
<evidence type="ECO:0000256" key="2">
    <source>
        <dbReference type="ARBA" id="ARBA00009539"/>
    </source>
</evidence>
<dbReference type="EC" id="1.5.1.3" evidence="3 8"/>
<dbReference type="PIRSF" id="PIRSF000194">
    <property type="entry name" value="DHFR"/>
    <property type="match status" value="1"/>
</dbReference>
<dbReference type="GO" id="GO:0046452">
    <property type="term" value="P:dihydrofolate metabolic process"/>
    <property type="evidence" value="ECO:0007669"/>
    <property type="project" value="TreeGrafter"/>
</dbReference>
<evidence type="ECO:0000256" key="3">
    <source>
        <dbReference type="ARBA" id="ARBA00012856"/>
    </source>
</evidence>
<keyword evidence="4 8" id="KW-0554">One-carbon metabolism</keyword>
<proteinExistence type="inferred from homology"/>
<dbReference type="InterPro" id="IPR012259">
    <property type="entry name" value="DHFR"/>
</dbReference>
<dbReference type="AlphaFoldDB" id="A0A8J2TMI4"/>
<evidence type="ECO:0000256" key="1">
    <source>
        <dbReference type="ARBA" id="ARBA00004903"/>
    </source>
</evidence>
<dbReference type="PROSITE" id="PS51330">
    <property type="entry name" value="DHFR_2"/>
    <property type="match status" value="1"/>
</dbReference>
<dbReference type="PROSITE" id="PS00075">
    <property type="entry name" value="DHFR_1"/>
    <property type="match status" value="1"/>
</dbReference>
<evidence type="ECO:0000256" key="9">
    <source>
        <dbReference type="RuleBase" id="RU004474"/>
    </source>
</evidence>
<comment type="function">
    <text evidence="7 8">Key enzyme in folate metabolism. Catalyzes an essential reaction for de novo glycine and purine synthesis, and for DNA precursor synthesis.</text>
</comment>
<reference evidence="11" key="2">
    <citation type="submission" date="2020-09" db="EMBL/GenBank/DDBJ databases">
        <authorList>
            <person name="Sun Q."/>
            <person name="Zhou Y."/>
        </authorList>
    </citation>
    <scope>NUCLEOTIDE SEQUENCE</scope>
    <source>
        <strain evidence="11">CGMCC 1.12360</strain>
    </source>
</reference>
<reference evidence="11" key="1">
    <citation type="journal article" date="2014" name="Int. J. Syst. Evol. Microbiol.">
        <title>Complete genome sequence of Corynebacterium casei LMG S-19264T (=DSM 44701T), isolated from a smear-ripened cheese.</title>
        <authorList>
            <consortium name="US DOE Joint Genome Institute (JGI-PGF)"/>
            <person name="Walter F."/>
            <person name="Albersmeier A."/>
            <person name="Kalinowski J."/>
            <person name="Ruckert C."/>
        </authorList>
    </citation>
    <scope>NUCLEOTIDE SEQUENCE</scope>
    <source>
        <strain evidence="11">CGMCC 1.12360</strain>
    </source>
</reference>
<dbReference type="SUPFAM" id="SSF53597">
    <property type="entry name" value="Dihydrofolate reductase-like"/>
    <property type="match status" value="1"/>
</dbReference>
<comment type="pathway">
    <text evidence="1 8">Cofactor biosynthesis; tetrahydrofolate biosynthesis; 5,6,7,8-tetrahydrofolate from 7,8-dihydrofolate: step 1/1.</text>
</comment>
<dbReference type="GO" id="GO:0006730">
    <property type="term" value="P:one-carbon metabolic process"/>
    <property type="evidence" value="ECO:0007669"/>
    <property type="project" value="UniProtKB-KW"/>
</dbReference>
<dbReference type="InterPro" id="IPR017925">
    <property type="entry name" value="DHFR_CS"/>
</dbReference>
<dbReference type="GO" id="GO:0005829">
    <property type="term" value="C:cytosol"/>
    <property type="evidence" value="ECO:0007669"/>
    <property type="project" value="TreeGrafter"/>
</dbReference>
<dbReference type="InterPro" id="IPR001796">
    <property type="entry name" value="DHFR_dom"/>
</dbReference>
<dbReference type="Proteomes" id="UP000602050">
    <property type="component" value="Unassembled WGS sequence"/>
</dbReference>
<dbReference type="GO" id="GO:0046654">
    <property type="term" value="P:tetrahydrofolate biosynthetic process"/>
    <property type="evidence" value="ECO:0007669"/>
    <property type="project" value="UniProtKB-UniPathway"/>
</dbReference>
<dbReference type="GO" id="GO:0004146">
    <property type="term" value="F:dihydrofolate reductase activity"/>
    <property type="evidence" value="ECO:0007669"/>
    <property type="project" value="UniProtKB-EC"/>
</dbReference>
<comment type="caution">
    <text evidence="11">The sequence shown here is derived from an EMBL/GenBank/DDBJ whole genome shotgun (WGS) entry which is preliminary data.</text>
</comment>
<dbReference type="CDD" id="cd00209">
    <property type="entry name" value="DHFR"/>
    <property type="match status" value="1"/>
</dbReference>
<keyword evidence="5 8" id="KW-0521">NADP</keyword>
<evidence type="ECO:0000313" key="12">
    <source>
        <dbReference type="Proteomes" id="UP000602050"/>
    </source>
</evidence>
<sequence length="162" mass="19017">MISLIVAMDRNRVIGNKNDLPWHLPKDLKFFKEKTTGNTIVMGRKTFLSIGKPLPNRRNVVLSRSNPDLPEGVEVIENLQELVNWNEKNPEEEIFVIGGGEIFAQALPLADRMYITFIDETFEGDTFFPHFSEEEWRLTSKTKGERNEKNPYDYYFLQYDRR</sequence>
<dbReference type="PRINTS" id="PR00070">
    <property type="entry name" value="DHFR"/>
</dbReference>
<dbReference type="UniPathway" id="UPA00077">
    <property type="reaction ID" value="UER00158"/>
</dbReference>
<comment type="similarity">
    <text evidence="2 8 9">Belongs to the dihydrofolate reductase family.</text>
</comment>
<organism evidence="11 12">
    <name type="scientific">Compostibacillus humi</name>
    <dbReference type="NCBI Taxonomy" id="1245525"/>
    <lineage>
        <taxon>Bacteria</taxon>
        <taxon>Bacillati</taxon>
        <taxon>Bacillota</taxon>
        <taxon>Bacilli</taxon>
        <taxon>Bacillales</taxon>
        <taxon>Bacillaceae</taxon>
        <taxon>Compostibacillus</taxon>
    </lineage>
</organism>
<dbReference type="Gene3D" id="3.40.430.10">
    <property type="entry name" value="Dihydrofolate Reductase, subunit A"/>
    <property type="match status" value="1"/>
</dbReference>
<dbReference type="PANTHER" id="PTHR48069:SF3">
    <property type="entry name" value="DIHYDROFOLATE REDUCTASE"/>
    <property type="match status" value="1"/>
</dbReference>
<feature type="domain" description="DHFR" evidence="10">
    <location>
        <begin position="1"/>
        <end position="161"/>
    </location>
</feature>
<name>A0A8J2TMI4_9BACI</name>
<dbReference type="PANTHER" id="PTHR48069">
    <property type="entry name" value="DIHYDROFOLATE REDUCTASE"/>
    <property type="match status" value="1"/>
</dbReference>
<evidence type="ECO:0000256" key="6">
    <source>
        <dbReference type="ARBA" id="ARBA00023002"/>
    </source>
</evidence>
<comment type="catalytic activity">
    <reaction evidence="8">
        <text>(6S)-5,6,7,8-tetrahydrofolate + NADP(+) = 7,8-dihydrofolate + NADPH + H(+)</text>
        <dbReference type="Rhea" id="RHEA:15009"/>
        <dbReference type="ChEBI" id="CHEBI:15378"/>
        <dbReference type="ChEBI" id="CHEBI:57451"/>
        <dbReference type="ChEBI" id="CHEBI:57453"/>
        <dbReference type="ChEBI" id="CHEBI:57783"/>
        <dbReference type="ChEBI" id="CHEBI:58349"/>
        <dbReference type="EC" id="1.5.1.3"/>
    </reaction>
</comment>
<evidence type="ECO:0000256" key="4">
    <source>
        <dbReference type="ARBA" id="ARBA00022563"/>
    </source>
</evidence>
<keyword evidence="6 8" id="KW-0560">Oxidoreductase</keyword>
<accession>A0A8J2TMI4</accession>
<dbReference type="EMBL" id="BMEV01000029">
    <property type="protein sequence ID" value="GFZ76405.1"/>
    <property type="molecule type" value="Genomic_DNA"/>
</dbReference>
<dbReference type="FunFam" id="3.40.430.10:FF:000001">
    <property type="entry name" value="Dihydrofolate reductase"/>
    <property type="match status" value="1"/>
</dbReference>
<dbReference type="Pfam" id="PF00186">
    <property type="entry name" value="DHFR_1"/>
    <property type="match status" value="1"/>
</dbReference>
<dbReference type="InterPro" id="IPR024072">
    <property type="entry name" value="DHFR-like_dom_sf"/>
</dbReference>